<evidence type="ECO:0000256" key="4">
    <source>
        <dbReference type="ARBA" id="ARBA00022729"/>
    </source>
</evidence>
<dbReference type="InterPro" id="IPR008844">
    <property type="entry name" value="Spore_GerAC-like"/>
</dbReference>
<evidence type="ECO:0000259" key="10">
    <source>
        <dbReference type="Pfam" id="PF25198"/>
    </source>
</evidence>
<dbReference type="PROSITE" id="PS51257">
    <property type="entry name" value="PROKAR_LIPOPROTEIN"/>
    <property type="match status" value="1"/>
</dbReference>
<evidence type="ECO:0000256" key="3">
    <source>
        <dbReference type="ARBA" id="ARBA00022544"/>
    </source>
</evidence>
<dbReference type="EMBL" id="JBIACJ010000004">
    <property type="protein sequence ID" value="MFE8696636.1"/>
    <property type="molecule type" value="Genomic_DNA"/>
</dbReference>
<keyword evidence="12" id="KW-1185">Reference proteome</keyword>
<evidence type="ECO:0000259" key="9">
    <source>
        <dbReference type="Pfam" id="PF05504"/>
    </source>
</evidence>
<evidence type="ECO:0000313" key="11">
    <source>
        <dbReference type="EMBL" id="MFE8696636.1"/>
    </source>
</evidence>
<gene>
    <name evidence="11" type="ORF">ACFYKT_09840</name>
</gene>
<dbReference type="InterPro" id="IPR057336">
    <property type="entry name" value="GerAC_N"/>
</dbReference>
<organism evidence="11 12">
    <name type="scientific">Cytobacillus mangrovibacter</name>
    <dbReference type="NCBI Taxonomy" id="3299024"/>
    <lineage>
        <taxon>Bacteria</taxon>
        <taxon>Bacillati</taxon>
        <taxon>Bacillota</taxon>
        <taxon>Bacilli</taxon>
        <taxon>Bacillales</taxon>
        <taxon>Bacillaceae</taxon>
        <taxon>Cytobacillus</taxon>
    </lineage>
</organism>
<keyword evidence="8" id="KW-0175">Coiled coil</keyword>
<feature type="domain" description="Spore germination protein N-terminal" evidence="10">
    <location>
        <begin position="22"/>
        <end position="185"/>
    </location>
</feature>
<dbReference type="RefSeq" id="WP_389218964.1">
    <property type="nucleotide sequence ID" value="NZ_JBIACJ010000004.1"/>
</dbReference>
<keyword evidence="4" id="KW-0732">Signal</keyword>
<protein>
    <submittedName>
        <fullName evidence="11">Ger(X)C family spore germination protein</fullName>
    </submittedName>
</protein>
<accession>A0ABW6JXR2</accession>
<dbReference type="PANTHER" id="PTHR35789">
    <property type="entry name" value="SPORE GERMINATION PROTEIN B3"/>
    <property type="match status" value="1"/>
</dbReference>
<feature type="coiled-coil region" evidence="8">
    <location>
        <begin position="276"/>
        <end position="307"/>
    </location>
</feature>
<keyword evidence="6" id="KW-0564">Palmitate</keyword>
<dbReference type="Pfam" id="PF05504">
    <property type="entry name" value="Spore_GerAC"/>
    <property type="match status" value="1"/>
</dbReference>
<keyword evidence="3" id="KW-0309">Germination</keyword>
<comment type="subcellular location">
    <subcellularLocation>
        <location evidence="1">Membrane</location>
        <topology evidence="1">Lipid-anchor</topology>
    </subcellularLocation>
</comment>
<comment type="similarity">
    <text evidence="2">Belongs to the GerABKC lipoprotein family.</text>
</comment>
<evidence type="ECO:0000313" key="12">
    <source>
        <dbReference type="Proteomes" id="UP001601058"/>
    </source>
</evidence>
<dbReference type="Pfam" id="PF25198">
    <property type="entry name" value="Spore_GerAC_N"/>
    <property type="match status" value="1"/>
</dbReference>
<evidence type="ECO:0000256" key="2">
    <source>
        <dbReference type="ARBA" id="ARBA00007886"/>
    </source>
</evidence>
<dbReference type="Proteomes" id="UP001601058">
    <property type="component" value="Unassembled WGS sequence"/>
</dbReference>
<evidence type="ECO:0000256" key="8">
    <source>
        <dbReference type="SAM" id="Coils"/>
    </source>
</evidence>
<sequence length="357" mass="40927">MIYRFTLSLIALFLLSGCVPKSIIDDVYIQSAAAIDEYEENKLIATVLVQNYLPDQAVENIRFTSTGILRRSLLTDIQKQSPEPIVVGGLMVTIFGDKLADKGISEYIDALQRDPSIGTRNYLVTSSGSALEILEGEYGVRGNATFLRDLIEQNIEERDVPDTNLHIFLRDYYAEGRDPYLPEIKRLSKDRVEISGISIFNEDKEIDILPKKKMFFFKLLTDKYSNGFFLVKLDNGTHAYVRSIRSKHKIKYIKKDPLQVDIHIDIKGVVQEYTGKKVTEKTIKDIKEELEKKVEKECLELVKQFQEQGVDPVGFGSIYKQTYRGNAHLKNWKDQHYKNLSFKINVNVKIDETGVIE</sequence>
<evidence type="ECO:0000256" key="7">
    <source>
        <dbReference type="ARBA" id="ARBA00023288"/>
    </source>
</evidence>
<dbReference type="InterPro" id="IPR038501">
    <property type="entry name" value="Spore_GerAC_C_sf"/>
</dbReference>
<dbReference type="InterPro" id="IPR046953">
    <property type="entry name" value="Spore_GerAC-like_C"/>
</dbReference>
<evidence type="ECO:0000256" key="1">
    <source>
        <dbReference type="ARBA" id="ARBA00004635"/>
    </source>
</evidence>
<keyword evidence="5" id="KW-0472">Membrane</keyword>
<dbReference type="Gene3D" id="3.30.300.210">
    <property type="entry name" value="Nutrient germinant receptor protein C, domain 3"/>
    <property type="match status" value="1"/>
</dbReference>
<evidence type="ECO:0000256" key="5">
    <source>
        <dbReference type="ARBA" id="ARBA00023136"/>
    </source>
</evidence>
<name>A0ABW6JXR2_9BACI</name>
<reference evidence="11 12" key="1">
    <citation type="submission" date="2024-08" db="EMBL/GenBank/DDBJ databases">
        <title>Two novel Cytobacillus novel species.</title>
        <authorList>
            <person name="Liu G."/>
        </authorList>
    </citation>
    <scope>NUCLEOTIDE SEQUENCE [LARGE SCALE GENOMIC DNA]</scope>
    <source>
        <strain evidence="11 12">FJAT-53684</strain>
    </source>
</reference>
<keyword evidence="7" id="KW-0449">Lipoprotein</keyword>
<dbReference type="NCBIfam" id="TIGR02887">
    <property type="entry name" value="spore_ger_x_C"/>
    <property type="match status" value="1"/>
</dbReference>
<proteinExistence type="inferred from homology"/>
<comment type="caution">
    <text evidence="11">The sequence shown here is derived from an EMBL/GenBank/DDBJ whole genome shotgun (WGS) entry which is preliminary data.</text>
</comment>
<feature type="domain" description="Spore germination GerAC-like C-terminal" evidence="9">
    <location>
        <begin position="195"/>
        <end position="354"/>
    </location>
</feature>
<dbReference type="PANTHER" id="PTHR35789:SF1">
    <property type="entry name" value="SPORE GERMINATION PROTEIN B3"/>
    <property type="match status" value="1"/>
</dbReference>
<evidence type="ECO:0000256" key="6">
    <source>
        <dbReference type="ARBA" id="ARBA00023139"/>
    </source>
</evidence>